<evidence type="ECO:0000256" key="2">
    <source>
        <dbReference type="ARBA" id="ARBA00007067"/>
    </source>
</evidence>
<dbReference type="NCBIfam" id="TIGR03012">
    <property type="entry name" value="sulf_tusD_dsrE"/>
    <property type="match status" value="1"/>
</dbReference>
<proteinExistence type="inferred from homology"/>
<comment type="similarity">
    <text evidence="2">Belongs to the DsrE/TusD family.</text>
</comment>
<gene>
    <name evidence="5" type="primary">tusD</name>
    <name evidence="5" type="ORF">P7M15_05155</name>
</gene>
<dbReference type="RefSeq" id="WP_202936023.1">
    <property type="nucleotide sequence ID" value="NZ_JARQTW010000008.1"/>
</dbReference>
<sequence>MRYVIAVSRPVYGHQGAFTAYQLAMALLAAGHEITQVFFFQDGVTNGNAFVYPATDEFNLQKAWQKLSRDCGIPLHLCVSAGQRRGIVDNLTALNPELTNLADGFLIAGLGEFIRATLESERVITL</sequence>
<comment type="subcellular location">
    <subcellularLocation>
        <location evidence="1">Cytoplasm</location>
    </subcellularLocation>
</comment>
<dbReference type="GO" id="GO:0016783">
    <property type="term" value="F:sulfurtransferase activity"/>
    <property type="evidence" value="ECO:0007669"/>
    <property type="project" value="InterPro"/>
</dbReference>
<dbReference type="GO" id="GO:0097163">
    <property type="term" value="F:sulfur carrier activity"/>
    <property type="evidence" value="ECO:0007669"/>
    <property type="project" value="TreeGrafter"/>
</dbReference>
<evidence type="ECO:0000256" key="4">
    <source>
        <dbReference type="ARBA" id="ARBA00022679"/>
    </source>
</evidence>
<dbReference type="FunFam" id="3.40.1260.10:FF:000001">
    <property type="entry name" value="Sulfurtransferase TusD"/>
    <property type="match status" value="1"/>
</dbReference>
<dbReference type="GO" id="GO:1990228">
    <property type="term" value="C:sulfurtransferase complex"/>
    <property type="evidence" value="ECO:0007669"/>
    <property type="project" value="TreeGrafter"/>
</dbReference>
<dbReference type="SUPFAM" id="SSF75169">
    <property type="entry name" value="DsrEFH-like"/>
    <property type="match status" value="1"/>
</dbReference>
<dbReference type="EMBL" id="JARQTW010000008">
    <property type="protein sequence ID" value="MDG2949910.1"/>
    <property type="molecule type" value="Genomic_DNA"/>
</dbReference>
<dbReference type="InterPro" id="IPR027396">
    <property type="entry name" value="DsrEFH-like"/>
</dbReference>
<dbReference type="InterPro" id="IPR017463">
    <property type="entry name" value="Sulphur_relay_TusD/DsrE"/>
</dbReference>
<organism evidence="5 6">
    <name type="scientific">Exercitatus varius</name>
    <dbReference type="NCBI Taxonomy" id="67857"/>
    <lineage>
        <taxon>Bacteria</taxon>
        <taxon>Pseudomonadati</taxon>
        <taxon>Pseudomonadota</taxon>
        <taxon>Gammaproteobacteria</taxon>
        <taxon>Pasteurellales</taxon>
        <taxon>Pasteurellaceae</taxon>
        <taxon>Exercitatus</taxon>
    </lineage>
</organism>
<name>A0AAW6QCI7_9PAST</name>
<reference evidence="5" key="1">
    <citation type="submission" date="2023-03" db="EMBL/GenBank/DDBJ databases">
        <title>Classification of Bisgaard taxon 6 and taxon 10 as Exercitatus varius gen. nov., spec. nov.</title>
        <authorList>
            <person name="Christensen H."/>
        </authorList>
    </citation>
    <scope>NUCLEOTIDE SEQUENCE</scope>
    <source>
        <strain evidence="5">86116</strain>
    </source>
</reference>
<evidence type="ECO:0000256" key="3">
    <source>
        <dbReference type="ARBA" id="ARBA00022490"/>
    </source>
</evidence>
<protein>
    <submittedName>
        <fullName evidence="5">Sulfurtransferase complex subunit TusD</fullName>
        <ecNumber evidence="5">2.8.1.-</ecNumber>
    </submittedName>
</protein>
<dbReference type="PANTHER" id="PTHR34874:SF3">
    <property type="entry name" value="SULFURTRANSFERASE TUSD"/>
    <property type="match status" value="1"/>
</dbReference>
<evidence type="ECO:0000256" key="1">
    <source>
        <dbReference type="ARBA" id="ARBA00004496"/>
    </source>
</evidence>
<dbReference type="Gene3D" id="3.40.1260.10">
    <property type="entry name" value="DsrEFH-like"/>
    <property type="match status" value="1"/>
</dbReference>
<comment type="caution">
    <text evidence="5">The sequence shown here is derived from an EMBL/GenBank/DDBJ whole genome shotgun (WGS) entry which is preliminary data.</text>
</comment>
<dbReference type="Proteomes" id="UP001214976">
    <property type="component" value="Unassembled WGS sequence"/>
</dbReference>
<dbReference type="NCBIfam" id="NF001237">
    <property type="entry name" value="PRK00207.1"/>
    <property type="match status" value="1"/>
</dbReference>
<accession>A0AAW6QCI7</accession>
<keyword evidence="3" id="KW-0963">Cytoplasm</keyword>
<dbReference type="EC" id="2.8.1.-" evidence="5"/>
<dbReference type="GO" id="GO:0002143">
    <property type="term" value="P:tRNA wobble position uridine thiolation"/>
    <property type="evidence" value="ECO:0007669"/>
    <property type="project" value="TreeGrafter"/>
</dbReference>
<dbReference type="InterPro" id="IPR003787">
    <property type="entry name" value="Sulphur_relay_DsrE/F-like"/>
</dbReference>
<dbReference type="AlphaFoldDB" id="A0AAW6QCI7"/>
<evidence type="ECO:0000313" key="5">
    <source>
        <dbReference type="EMBL" id="MDG2949910.1"/>
    </source>
</evidence>
<dbReference type="Pfam" id="PF02635">
    <property type="entry name" value="DsrE"/>
    <property type="match status" value="1"/>
</dbReference>
<keyword evidence="4 5" id="KW-0808">Transferase</keyword>
<dbReference type="PANTHER" id="PTHR34874">
    <property type="entry name" value="PROTEIN YCHN"/>
    <property type="match status" value="1"/>
</dbReference>
<evidence type="ECO:0000313" key="6">
    <source>
        <dbReference type="Proteomes" id="UP001214976"/>
    </source>
</evidence>